<dbReference type="WBParaSite" id="nRc.2.0.1.t12029-RA">
    <property type="protein sequence ID" value="nRc.2.0.1.t12029-RA"/>
    <property type="gene ID" value="nRc.2.0.1.g12029"/>
</dbReference>
<evidence type="ECO:0000313" key="2">
    <source>
        <dbReference type="WBParaSite" id="nRc.2.0.1.t12029-RA"/>
    </source>
</evidence>
<dbReference type="AlphaFoldDB" id="A0A915ICW2"/>
<reference evidence="2" key="1">
    <citation type="submission" date="2022-11" db="UniProtKB">
        <authorList>
            <consortium name="WormBaseParasite"/>
        </authorList>
    </citation>
    <scope>IDENTIFICATION</scope>
</reference>
<proteinExistence type="predicted"/>
<accession>A0A915ICW2</accession>
<protein>
    <submittedName>
        <fullName evidence="2">Uncharacterized protein</fullName>
    </submittedName>
</protein>
<organism evidence="1 2">
    <name type="scientific">Romanomermis culicivorax</name>
    <name type="common">Nematode worm</name>
    <dbReference type="NCBI Taxonomy" id="13658"/>
    <lineage>
        <taxon>Eukaryota</taxon>
        <taxon>Metazoa</taxon>
        <taxon>Ecdysozoa</taxon>
        <taxon>Nematoda</taxon>
        <taxon>Enoplea</taxon>
        <taxon>Dorylaimia</taxon>
        <taxon>Mermithida</taxon>
        <taxon>Mermithoidea</taxon>
        <taxon>Mermithidae</taxon>
        <taxon>Romanomermis</taxon>
    </lineage>
</organism>
<evidence type="ECO:0000313" key="1">
    <source>
        <dbReference type="Proteomes" id="UP000887565"/>
    </source>
</evidence>
<keyword evidence="1" id="KW-1185">Reference proteome</keyword>
<sequence>MYFYHNKTHIEPRSYLDGEKSAFIELSLFLIRWNYVCLDSNSCLALQTGTGFWSQPNSYVDKPHQFIWYRAAQKFGWPPNRFGGRQAKPR</sequence>
<dbReference type="Proteomes" id="UP000887565">
    <property type="component" value="Unplaced"/>
</dbReference>
<name>A0A915ICW2_ROMCU</name>